<feature type="compositionally biased region" description="Acidic residues" evidence="5">
    <location>
        <begin position="274"/>
        <end position="285"/>
    </location>
</feature>
<dbReference type="InterPro" id="IPR036388">
    <property type="entry name" value="WH-like_DNA-bd_sf"/>
</dbReference>
<sequence length="285" mass="31392">MVFNLKKILKALLFSTSEPLSIRDIQAVITRYHEQADDEPEEEPIVEGAPQSGESEQVELDGIMRQVPSLLTATQIRDGMDAIAQELIDKDDVYRLVQGPAGYRLTTAPEYADWVRLFRKEPKPMKLSQAAMETLAIIAYRQPVTRAEMEAIRGVSIDSALNKLLELELAHIVGRADLPGRPIQYGTADKFLEYTGTRSIEELPASDVLSSGQITEWIRKATNREEPISDTDVGLPASEPIPEDSSGTPELLKTSEPAQNSDLDETTDIADASDTAEEIEPSPSS</sequence>
<evidence type="ECO:0000313" key="7">
    <source>
        <dbReference type="Proteomes" id="UP001304300"/>
    </source>
</evidence>
<dbReference type="RefSeq" id="WP_317834076.1">
    <property type="nucleotide sequence ID" value="NZ_CP136920.1"/>
</dbReference>
<dbReference type="AlphaFoldDB" id="A0AAQ3LAB7"/>
<protein>
    <submittedName>
        <fullName evidence="6">SMC-Scp complex subunit ScpB</fullName>
    </submittedName>
</protein>
<evidence type="ECO:0000256" key="1">
    <source>
        <dbReference type="ARBA" id="ARBA00022490"/>
    </source>
</evidence>
<dbReference type="GO" id="GO:0051301">
    <property type="term" value="P:cell division"/>
    <property type="evidence" value="ECO:0007669"/>
    <property type="project" value="UniProtKB-KW"/>
</dbReference>
<evidence type="ECO:0000256" key="5">
    <source>
        <dbReference type="SAM" id="MobiDB-lite"/>
    </source>
</evidence>
<dbReference type="InterPro" id="IPR005234">
    <property type="entry name" value="ScpB_csome_segregation"/>
</dbReference>
<dbReference type="PANTHER" id="PTHR34298:SF2">
    <property type="entry name" value="SEGREGATION AND CONDENSATION PROTEIN B"/>
    <property type="match status" value="1"/>
</dbReference>
<keyword evidence="1" id="KW-0963">Cytoplasm</keyword>
<name>A0AAQ3LAB7_9BACT</name>
<organism evidence="6 7">
    <name type="scientific">Rubellicoccus peritrichatus</name>
    <dbReference type="NCBI Taxonomy" id="3080537"/>
    <lineage>
        <taxon>Bacteria</taxon>
        <taxon>Pseudomonadati</taxon>
        <taxon>Verrucomicrobiota</taxon>
        <taxon>Opitutia</taxon>
        <taxon>Puniceicoccales</taxon>
        <taxon>Cerasicoccaceae</taxon>
        <taxon>Rubellicoccus</taxon>
    </lineage>
</organism>
<keyword evidence="2" id="KW-0132">Cell division</keyword>
<dbReference type="NCBIfam" id="TIGR00281">
    <property type="entry name" value="SMC-Scp complex subunit ScpB"/>
    <property type="match status" value="1"/>
</dbReference>
<keyword evidence="3" id="KW-0159">Chromosome partition</keyword>
<dbReference type="SUPFAM" id="SSF46785">
    <property type="entry name" value="Winged helix' DNA-binding domain"/>
    <property type="match status" value="1"/>
</dbReference>
<feature type="region of interest" description="Disordered" evidence="5">
    <location>
        <begin position="34"/>
        <end position="55"/>
    </location>
</feature>
<dbReference type="InterPro" id="IPR036390">
    <property type="entry name" value="WH_DNA-bd_sf"/>
</dbReference>
<dbReference type="Pfam" id="PF04079">
    <property type="entry name" value="SMC_ScpB"/>
    <property type="match status" value="1"/>
</dbReference>
<evidence type="ECO:0000256" key="3">
    <source>
        <dbReference type="ARBA" id="ARBA00022829"/>
    </source>
</evidence>
<dbReference type="Gene3D" id="1.10.10.10">
    <property type="entry name" value="Winged helix-like DNA-binding domain superfamily/Winged helix DNA-binding domain"/>
    <property type="match status" value="2"/>
</dbReference>
<dbReference type="GO" id="GO:0051304">
    <property type="term" value="P:chromosome separation"/>
    <property type="evidence" value="ECO:0007669"/>
    <property type="project" value="InterPro"/>
</dbReference>
<feature type="region of interest" description="Disordered" evidence="5">
    <location>
        <begin position="220"/>
        <end position="285"/>
    </location>
</feature>
<accession>A0AAQ3LAB7</accession>
<evidence type="ECO:0000256" key="4">
    <source>
        <dbReference type="ARBA" id="ARBA00023306"/>
    </source>
</evidence>
<keyword evidence="7" id="KW-1185">Reference proteome</keyword>
<dbReference type="KEGG" id="puo:RZN69_00725"/>
<feature type="compositionally biased region" description="Acidic residues" evidence="5">
    <location>
        <begin position="36"/>
        <end position="45"/>
    </location>
</feature>
<reference evidence="6 7" key="1">
    <citation type="submission" date="2023-10" db="EMBL/GenBank/DDBJ databases">
        <title>Rubellicoccus peritrichatus gen. nov., sp. nov., isolated from an algae of coral reef tank.</title>
        <authorList>
            <person name="Luo J."/>
        </authorList>
    </citation>
    <scope>NUCLEOTIDE SEQUENCE [LARGE SCALE GENOMIC DNA]</scope>
    <source>
        <strain evidence="6 7">CR14</strain>
    </source>
</reference>
<keyword evidence="4" id="KW-0131">Cell cycle</keyword>
<gene>
    <name evidence="6" type="primary">scpB</name>
    <name evidence="6" type="ORF">RZN69_00725</name>
</gene>
<dbReference type="EMBL" id="CP136920">
    <property type="protein sequence ID" value="WOO41592.1"/>
    <property type="molecule type" value="Genomic_DNA"/>
</dbReference>
<dbReference type="Proteomes" id="UP001304300">
    <property type="component" value="Chromosome"/>
</dbReference>
<dbReference type="PANTHER" id="PTHR34298">
    <property type="entry name" value="SEGREGATION AND CONDENSATION PROTEIN B"/>
    <property type="match status" value="1"/>
</dbReference>
<proteinExistence type="predicted"/>
<evidence type="ECO:0000256" key="2">
    <source>
        <dbReference type="ARBA" id="ARBA00022618"/>
    </source>
</evidence>
<evidence type="ECO:0000313" key="6">
    <source>
        <dbReference type="EMBL" id="WOO41592.1"/>
    </source>
</evidence>